<reference evidence="1" key="1">
    <citation type="submission" date="2020-02" db="EMBL/GenBank/DDBJ databases">
        <authorList>
            <person name="Meier V. D."/>
        </authorList>
    </citation>
    <scope>NUCLEOTIDE SEQUENCE</scope>
    <source>
        <strain evidence="1">AVDCRST_MAG50</strain>
    </source>
</reference>
<dbReference type="EMBL" id="CADCTF010000059">
    <property type="protein sequence ID" value="CAA9230813.1"/>
    <property type="molecule type" value="Genomic_DNA"/>
</dbReference>
<sequence length="153" mass="15924">MGVLAWLGLGSPAAMAQEKETFPVFECAAPNSDGTFTGFFGYQSGEAASVVMPVGAQNQFTTPAHDRGQPTTIAPGRHVAVFSVRFAAGDQVMWHLKTANAVADATKLCSAPAELAEVGTWLALPAASAASLAGWVLVQRRRNNQRVAPTPAG</sequence>
<organism evidence="1">
    <name type="scientific">uncultured Acidimicrobiales bacterium</name>
    <dbReference type="NCBI Taxonomy" id="310071"/>
    <lineage>
        <taxon>Bacteria</taxon>
        <taxon>Bacillati</taxon>
        <taxon>Actinomycetota</taxon>
        <taxon>Acidimicrobiia</taxon>
        <taxon>Acidimicrobiales</taxon>
        <taxon>environmental samples</taxon>
    </lineage>
</organism>
<dbReference type="AlphaFoldDB" id="A0A6J4HQP7"/>
<protein>
    <submittedName>
        <fullName evidence="1">Uncharacterized protein</fullName>
    </submittedName>
</protein>
<proteinExistence type="predicted"/>
<name>A0A6J4HQP7_9ACTN</name>
<evidence type="ECO:0000313" key="1">
    <source>
        <dbReference type="EMBL" id="CAA9230813.1"/>
    </source>
</evidence>
<gene>
    <name evidence="1" type="ORF">AVDCRST_MAG50-1183</name>
</gene>
<accession>A0A6J4HQP7</accession>